<dbReference type="OrthoDB" id="420076at2759"/>
<evidence type="ECO:0000259" key="1">
    <source>
        <dbReference type="PROSITE" id="PS51746"/>
    </source>
</evidence>
<dbReference type="WBParaSite" id="ECPE_0000000701-mRNA-1">
    <property type="protein sequence ID" value="ECPE_0000000701-mRNA-1"/>
    <property type="gene ID" value="ECPE_0000000701"/>
</dbReference>
<keyword evidence="3" id="KW-1185">Reference proteome</keyword>
<evidence type="ECO:0000313" key="2">
    <source>
        <dbReference type="EMBL" id="VDP13629.1"/>
    </source>
</evidence>
<reference evidence="4" key="1">
    <citation type="submission" date="2016-06" db="UniProtKB">
        <authorList>
            <consortium name="WormBaseParasite"/>
        </authorList>
    </citation>
    <scope>IDENTIFICATION</scope>
</reference>
<name>A0A182ZZ73_9TREM</name>
<evidence type="ECO:0000313" key="3">
    <source>
        <dbReference type="Proteomes" id="UP000272942"/>
    </source>
</evidence>
<dbReference type="InterPro" id="IPR001932">
    <property type="entry name" value="PPM-type_phosphatase-like_dom"/>
</dbReference>
<sequence length="291" mass="32395">MLRMDDVLCSTNYEIDLHANPVPRSSSLPEDPTLARELLRVALSGAVGITGRIFWENTNHDSPVQLHMANVGDCGAVLLRLVDPLSEHSDSPLLEAIPCTRPHQGACNSDEINRVLSEHPDNTPSELFREGGRLLGELAMCRSFGNVRYKWPAKRVLELSKVLDRLSSSSADSGKGTTTSPIAVSGMRTRGANLFPMPTPYTSPPYLTAKPEVTRFESCDQRCIIVPNPEFHYPITLKKAHVNGVTQTHIDKYVHYRTNFVEQISVFRFGVCFKYLFNTGLRTSLVPTTQQ</sequence>
<evidence type="ECO:0000313" key="4">
    <source>
        <dbReference type="WBParaSite" id="ECPE_0000000701-mRNA-1"/>
    </source>
</evidence>
<reference evidence="2 3" key="2">
    <citation type="submission" date="2018-11" db="EMBL/GenBank/DDBJ databases">
        <authorList>
            <consortium name="Pathogen Informatics"/>
        </authorList>
    </citation>
    <scope>NUCLEOTIDE SEQUENCE [LARGE SCALE GENOMIC DNA]</scope>
    <source>
        <strain evidence="2 3">Egypt</strain>
    </source>
</reference>
<dbReference type="GO" id="GO:0005739">
    <property type="term" value="C:mitochondrion"/>
    <property type="evidence" value="ECO:0007669"/>
    <property type="project" value="TreeGrafter"/>
</dbReference>
<dbReference type="SUPFAM" id="SSF81606">
    <property type="entry name" value="PP2C-like"/>
    <property type="match status" value="1"/>
</dbReference>
<dbReference type="Pfam" id="PF00481">
    <property type="entry name" value="PP2C"/>
    <property type="match status" value="1"/>
</dbReference>
<dbReference type="PROSITE" id="PS51746">
    <property type="entry name" value="PPM_2"/>
    <property type="match status" value="1"/>
</dbReference>
<protein>
    <submittedName>
        <fullName evidence="4">PPM-type phosphatase domain-containing protein</fullName>
    </submittedName>
</protein>
<accession>A0A182ZZ73</accession>
<organism evidence="4">
    <name type="scientific">Echinostoma caproni</name>
    <dbReference type="NCBI Taxonomy" id="27848"/>
    <lineage>
        <taxon>Eukaryota</taxon>
        <taxon>Metazoa</taxon>
        <taxon>Spiralia</taxon>
        <taxon>Lophotrochozoa</taxon>
        <taxon>Platyhelminthes</taxon>
        <taxon>Trematoda</taxon>
        <taxon>Digenea</taxon>
        <taxon>Plagiorchiida</taxon>
        <taxon>Echinostomata</taxon>
        <taxon>Echinostomatoidea</taxon>
        <taxon>Echinostomatidae</taxon>
        <taxon>Echinostoma</taxon>
    </lineage>
</organism>
<dbReference type="EMBL" id="UZAN01000009">
    <property type="protein sequence ID" value="VDP13629.1"/>
    <property type="molecule type" value="Genomic_DNA"/>
</dbReference>
<proteinExistence type="predicted"/>
<dbReference type="InterPro" id="IPR015655">
    <property type="entry name" value="PP2C"/>
</dbReference>
<dbReference type="InterPro" id="IPR036457">
    <property type="entry name" value="PPM-type-like_dom_sf"/>
</dbReference>
<dbReference type="PANTHER" id="PTHR13832:SF792">
    <property type="entry name" value="GM14286P"/>
    <property type="match status" value="1"/>
</dbReference>
<dbReference type="PANTHER" id="PTHR13832">
    <property type="entry name" value="PROTEIN PHOSPHATASE 2C"/>
    <property type="match status" value="1"/>
</dbReference>
<dbReference type="GO" id="GO:0004741">
    <property type="term" value="F:[pyruvate dehydrogenase (acetyl-transferring)]-phosphatase activity"/>
    <property type="evidence" value="ECO:0007669"/>
    <property type="project" value="TreeGrafter"/>
</dbReference>
<dbReference type="AlphaFoldDB" id="A0A182ZZ73"/>
<dbReference type="Gene3D" id="3.60.40.10">
    <property type="entry name" value="PPM-type phosphatase domain"/>
    <property type="match status" value="1"/>
</dbReference>
<dbReference type="Proteomes" id="UP000272942">
    <property type="component" value="Unassembled WGS sequence"/>
</dbReference>
<feature type="domain" description="PPM-type phosphatase" evidence="1">
    <location>
        <begin position="1"/>
        <end position="291"/>
    </location>
</feature>
<gene>
    <name evidence="2" type="ORF">ECPE_LOCUS8</name>
</gene>